<protein>
    <recommendedName>
        <fullName evidence="3">alanine--glyoxylate transaminase</fullName>
        <ecNumber evidence="3">2.6.1.44</ecNumber>
    </recommendedName>
</protein>
<sequence length="393" mass="43991">MSLKIKNPISVVGQLRPPTRLLFGPGPSNAHPRVHSAMALPQVGHLDPSFIKIIEDTKELMRYTWQTSQEFTIPISGTGSAAWEAVLANLIYPGDVFLCCVNGYFGERQCDMASRYKAQVERIDVEWGNVFTYEEIEAAVKKYRPRLLWICYAETSTGARQPLEGIGDLCEKYDCLFVLDTVTAIGGIPLNLDELKVNASYAGGQKCLACPPGISLLMLDEKALNKASVWDSKGEKVPNWYLDISMIRKYIIQKGSAPRVYHHTAPISMIYALREALTIIAEEGLEESWKRHQLTAEYFWELLEEAGLEMLIPNKNIRLHSLHTVKVPEGINTNQAITYIRENFNIEIGNGLGSLAGKVFRVGLMGYNSRKDSALLIVSALKEALKQQNWKGN</sequence>
<reference evidence="10" key="1">
    <citation type="journal article" date="2018" name="Genome Biol. Evol.">
        <title>Nephromyces encodes a urate metabolism pathway and predicted peroxisomes, demonstrating these are not ancient losses of apicomplexans.</title>
        <authorList>
            <person name="Paight C."/>
            <person name="Slamovits C.H."/>
            <person name="Saffo M.B."/>
            <person name="Lane C.E."/>
        </authorList>
    </citation>
    <scope>NUCLEOTIDE SEQUENCE</scope>
    <source>
        <strain evidence="10">Neph447</strain>
        <strain evidence="11">Neph448</strain>
    </source>
</reference>
<dbReference type="EMBL" id="MK266217">
    <property type="protein sequence ID" value="AZL94612.1"/>
    <property type="molecule type" value="mRNA"/>
</dbReference>
<evidence type="ECO:0000256" key="6">
    <source>
        <dbReference type="ARBA" id="ARBA00022898"/>
    </source>
</evidence>
<evidence type="ECO:0000256" key="5">
    <source>
        <dbReference type="ARBA" id="ARBA00022679"/>
    </source>
</evidence>
<dbReference type="InterPro" id="IPR015421">
    <property type="entry name" value="PyrdxlP-dep_Trfase_major"/>
</dbReference>
<dbReference type="InterPro" id="IPR015424">
    <property type="entry name" value="PyrdxlP-dep_Trfase"/>
</dbReference>
<keyword evidence="10" id="KW-0670">Pyruvate</keyword>
<dbReference type="PIRSF" id="PIRSF000524">
    <property type="entry name" value="SPT"/>
    <property type="match status" value="1"/>
</dbReference>
<dbReference type="SUPFAM" id="SSF53383">
    <property type="entry name" value="PLP-dependent transferases"/>
    <property type="match status" value="1"/>
</dbReference>
<organism evidence="10">
    <name type="scientific">Nephromyces sp. MMRI</name>
    <dbReference type="NCBI Taxonomy" id="2496275"/>
    <lineage>
        <taxon>Eukaryota</taxon>
        <taxon>Sar</taxon>
        <taxon>Alveolata</taxon>
        <taxon>Apicomplexa</taxon>
        <taxon>Aconoidasida</taxon>
        <taxon>Nephromycida</taxon>
        <taxon>Nephromyces</taxon>
    </lineage>
</organism>
<dbReference type="GO" id="GO:0004760">
    <property type="term" value="F:L-serine-pyruvate transaminase activity"/>
    <property type="evidence" value="ECO:0007669"/>
    <property type="project" value="TreeGrafter"/>
</dbReference>
<feature type="modified residue" description="N6-(pyridoxal phosphate)lysine" evidence="8">
    <location>
        <position position="206"/>
    </location>
</feature>
<dbReference type="Gene3D" id="3.90.1150.10">
    <property type="entry name" value="Aspartate Aminotransferase, domain 1"/>
    <property type="match status" value="1"/>
</dbReference>
<dbReference type="Gene3D" id="3.40.640.10">
    <property type="entry name" value="Type I PLP-dependent aspartate aminotransferase-like (Major domain)"/>
    <property type="match status" value="1"/>
</dbReference>
<comment type="similarity">
    <text evidence="2">Belongs to the class-V pyridoxal-phosphate-dependent aminotransferase family.</text>
</comment>
<name>A0A3Q8UC26_9APIC</name>
<feature type="binding site" evidence="7">
    <location>
        <position position="361"/>
    </location>
    <ligand>
        <name>substrate</name>
    </ligand>
</feature>
<dbReference type="InterPro" id="IPR024169">
    <property type="entry name" value="SP_NH2Trfase/AEP_transaminase"/>
</dbReference>
<evidence type="ECO:0000259" key="9">
    <source>
        <dbReference type="Pfam" id="PF00266"/>
    </source>
</evidence>
<keyword evidence="6 8" id="KW-0663">Pyridoxal phosphate</keyword>
<dbReference type="PANTHER" id="PTHR21152">
    <property type="entry name" value="AMINOTRANSFERASE CLASS V"/>
    <property type="match status" value="1"/>
</dbReference>
<evidence type="ECO:0000256" key="8">
    <source>
        <dbReference type="PIRSR" id="PIRSR000524-50"/>
    </source>
</evidence>
<evidence type="ECO:0000313" key="11">
    <source>
        <dbReference type="EMBL" id="AZL94612.1"/>
    </source>
</evidence>
<keyword evidence="5" id="KW-0808">Transferase</keyword>
<dbReference type="InterPro" id="IPR015422">
    <property type="entry name" value="PyrdxlP-dep_Trfase_small"/>
</dbReference>
<feature type="domain" description="Aminotransferase class V" evidence="9">
    <location>
        <begin position="42"/>
        <end position="372"/>
    </location>
</feature>
<evidence type="ECO:0000256" key="3">
    <source>
        <dbReference type="ARBA" id="ARBA00013049"/>
    </source>
</evidence>
<dbReference type="EC" id="2.6.1.44" evidence="3"/>
<keyword evidence="4" id="KW-0032">Aminotransferase</keyword>
<dbReference type="Pfam" id="PF00266">
    <property type="entry name" value="Aminotran_5"/>
    <property type="match status" value="1"/>
</dbReference>
<dbReference type="PANTHER" id="PTHR21152:SF40">
    <property type="entry name" value="ALANINE--GLYOXYLATE AMINOTRANSFERASE"/>
    <property type="match status" value="1"/>
</dbReference>
<dbReference type="InterPro" id="IPR000192">
    <property type="entry name" value="Aminotrans_V_dom"/>
</dbReference>
<comment type="cofactor">
    <cofactor evidence="1 8">
        <name>pyridoxal 5'-phosphate</name>
        <dbReference type="ChEBI" id="CHEBI:597326"/>
    </cofactor>
</comment>
<evidence type="ECO:0000256" key="2">
    <source>
        <dbReference type="ARBA" id="ARBA00009236"/>
    </source>
</evidence>
<dbReference type="AlphaFoldDB" id="A0A3Q8UC26"/>
<dbReference type="FunFam" id="3.40.640.10:FF:000027">
    <property type="entry name" value="Serine--pyruvate aminotransferase, mitochondrial"/>
    <property type="match status" value="1"/>
</dbReference>
<accession>A0A3Q8UC26</accession>
<evidence type="ECO:0000256" key="7">
    <source>
        <dbReference type="PIRSR" id="PIRSR000524-1"/>
    </source>
</evidence>
<proteinExistence type="evidence at transcript level"/>
<dbReference type="GO" id="GO:0005777">
    <property type="term" value="C:peroxisome"/>
    <property type="evidence" value="ECO:0007669"/>
    <property type="project" value="TreeGrafter"/>
</dbReference>
<evidence type="ECO:0000256" key="4">
    <source>
        <dbReference type="ARBA" id="ARBA00022576"/>
    </source>
</evidence>
<dbReference type="GO" id="GO:0008453">
    <property type="term" value="F:alanine-glyoxylate transaminase activity"/>
    <property type="evidence" value="ECO:0007669"/>
    <property type="project" value="UniProtKB-EC"/>
</dbReference>
<dbReference type="GO" id="GO:0019265">
    <property type="term" value="P:glycine biosynthetic process, by transamination of glyoxylate"/>
    <property type="evidence" value="ECO:0007669"/>
    <property type="project" value="TreeGrafter"/>
</dbReference>
<evidence type="ECO:0000313" key="10">
    <source>
        <dbReference type="EMBL" id="AZL94611.1"/>
    </source>
</evidence>
<evidence type="ECO:0000256" key="1">
    <source>
        <dbReference type="ARBA" id="ARBA00001933"/>
    </source>
</evidence>
<dbReference type="EMBL" id="MK266216">
    <property type="protein sequence ID" value="AZL94611.1"/>
    <property type="molecule type" value="mRNA"/>
</dbReference>